<evidence type="ECO:0000259" key="3">
    <source>
        <dbReference type="Pfam" id="PF02397"/>
    </source>
</evidence>
<dbReference type="AlphaFoldDB" id="A0A173VCA6"/>
<dbReference type="Proteomes" id="UP000095597">
    <property type="component" value="Unassembled WGS sequence"/>
</dbReference>
<dbReference type="OrthoDB" id="9808602at2"/>
<keyword evidence="2" id="KW-1133">Transmembrane helix</keyword>
<evidence type="ECO:0000256" key="1">
    <source>
        <dbReference type="ARBA" id="ARBA00006464"/>
    </source>
</evidence>
<protein>
    <submittedName>
        <fullName evidence="5">Putative colanic biosynthesis UDP-glucose lipid carrier transferase</fullName>
    </submittedName>
</protein>
<dbReference type="InterPro" id="IPR028098">
    <property type="entry name" value="Glyco_trans_4-like_N"/>
</dbReference>
<keyword evidence="2" id="KW-0472">Membrane</keyword>
<gene>
    <name evidence="5" type="primary">wcaJ_2</name>
    <name evidence="5" type="ORF">ERS852573_02791</name>
</gene>
<accession>A0A173VCA6</accession>
<dbReference type="GO" id="GO:0016780">
    <property type="term" value="F:phosphotransferase activity, for other substituted phosphate groups"/>
    <property type="evidence" value="ECO:0007669"/>
    <property type="project" value="TreeGrafter"/>
</dbReference>
<feature type="domain" description="Bacterial sugar transferase" evidence="3">
    <location>
        <begin position="18"/>
        <end position="198"/>
    </location>
</feature>
<dbReference type="PANTHER" id="PTHR30576">
    <property type="entry name" value="COLANIC BIOSYNTHESIS UDP-GLUCOSE LIPID CARRIER TRANSFERASE"/>
    <property type="match status" value="1"/>
</dbReference>
<feature type="domain" description="Glycosyltransferase subfamily 4-like N-terminal" evidence="4">
    <location>
        <begin position="232"/>
        <end position="355"/>
    </location>
</feature>
<dbReference type="Gene3D" id="3.40.50.2000">
    <property type="entry name" value="Glycogen Phosphorylase B"/>
    <property type="match status" value="2"/>
</dbReference>
<dbReference type="RefSeq" id="WP_055215216.1">
    <property type="nucleotide sequence ID" value="NZ_CAXVIO010000009.1"/>
</dbReference>
<feature type="transmembrane region" description="Helical" evidence="2">
    <location>
        <begin position="20"/>
        <end position="44"/>
    </location>
</feature>
<keyword evidence="2" id="KW-0812">Transmembrane</keyword>
<dbReference type="SUPFAM" id="SSF53756">
    <property type="entry name" value="UDP-Glycosyltransferase/glycogen phosphorylase"/>
    <property type="match status" value="1"/>
</dbReference>
<dbReference type="Pfam" id="PF13692">
    <property type="entry name" value="Glyco_trans_1_4"/>
    <property type="match status" value="1"/>
</dbReference>
<evidence type="ECO:0000313" key="6">
    <source>
        <dbReference type="Proteomes" id="UP000095597"/>
    </source>
</evidence>
<evidence type="ECO:0000259" key="4">
    <source>
        <dbReference type="Pfam" id="PF13477"/>
    </source>
</evidence>
<keyword evidence="5" id="KW-0808">Transferase</keyword>
<evidence type="ECO:0000256" key="2">
    <source>
        <dbReference type="SAM" id="Phobius"/>
    </source>
</evidence>
<dbReference type="Pfam" id="PF13477">
    <property type="entry name" value="Glyco_trans_4_2"/>
    <property type="match status" value="1"/>
</dbReference>
<dbReference type="CDD" id="cd03808">
    <property type="entry name" value="GT4_CapM-like"/>
    <property type="match status" value="1"/>
</dbReference>
<proteinExistence type="inferred from homology"/>
<sequence length="570" mass="65441">MFKEDHLSFRQRKYMKVKNIIGRALGGIGLVVLSPVYLAIIVAIKKEDGITAPVFFSQKRVGIHKEYFNLYKFRSMRTDTPHDKPTHLLENPDQYITKVGHFLRKSSLDELPQLWNIARGDMAVIGPRPALWNQDDLIAERDKYGANDVKPGLTGWAQINGRDELEIPVKARLDGEYVKKMGPLMDIRCFIGTVFSVLRSDGVVEGGTGAKKKLMVITNHSYMLWQFRRELIGKLMEDYDVIISTPFVGHEDDFKAMGCTMIETDVDRRGINPKTDMKLYLTYRRLLKEHHPDMVVTYSIKPNVYAGYACRQMRIPYCVNVQGLGTAFQKKGLREIVIRMYKTALKKAKTVYFENKGNAKVFLQEQIIRREQMCLLKGAGVNLKYYTYQKYPENDKVHFLYLGRIMKEKGMDELFYAAKELQRKEVPFVLDLVGFFEDEYKEKIDKLVDAGIAVFHGFQEDPRPYYAMADCVVLPSYHEGMSNVLLEAAATGRPVITSNIPGCKEAVDDGKSGLLCEAEDWNDLYRKMSKIVQMSRIEREAMGVCGRDKMAREFDKDKVVKKTIQGIERV</sequence>
<organism evidence="5 6">
    <name type="scientific">Dorea longicatena</name>
    <dbReference type="NCBI Taxonomy" id="88431"/>
    <lineage>
        <taxon>Bacteria</taxon>
        <taxon>Bacillati</taxon>
        <taxon>Bacillota</taxon>
        <taxon>Clostridia</taxon>
        <taxon>Lachnospirales</taxon>
        <taxon>Lachnospiraceae</taxon>
        <taxon>Dorea</taxon>
    </lineage>
</organism>
<dbReference type="EMBL" id="CYXO01000023">
    <property type="protein sequence ID" value="CUN24326.1"/>
    <property type="molecule type" value="Genomic_DNA"/>
</dbReference>
<evidence type="ECO:0000313" key="5">
    <source>
        <dbReference type="EMBL" id="CUN24326.1"/>
    </source>
</evidence>
<name>A0A173VCA6_9FIRM</name>
<dbReference type="Pfam" id="PF02397">
    <property type="entry name" value="Bac_transf"/>
    <property type="match status" value="1"/>
</dbReference>
<reference evidence="5 6" key="1">
    <citation type="submission" date="2015-09" db="EMBL/GenBank/DDBJ databases">
        <authorList>
            <consortium name="Pathogen Informatics"/>
        </authorList>
    </citation>
    <scope>NUCLEOTIDE SEQUENCE [LARGE SCALE GENOMIC DNA]</scope>
    <source>
        <strain evidence="5 6">2789STDY5834961</strain>
    </source>
</reference>
<comment type="similarity">
    <text evidence="1">Belongs to the bacterial sugar transferase family.</text>
</comment>
<dbReference type="PANTHER" id="PTHR30576:SF0">
    <property type="entry name" value="UNDECAPRENYL-PHOSPHATE N-ACETYLGALACTOSAMINYL 1-PHOSPHATE TRANSFERASE-RELATED"/>
    <property type="match status" value="1"/>
</dbReference>
<dbReference type="InterPro" id="IPR003362">
    <property type="entry name" value="Bact_transf"/>
</dbReference>